<accession>A0A372KIL7</accession>
<evidence type="ECO:0000313" key="2">
    <source>
        <dbReference type="EMBL" id="RFU52132.1"/>
    </source>
</evidence>
<dbReference type="AlphaFoldDB" id="A0A372KIL7"/>
<reference evidence="2 3" key="1">
    <citation type="submission" date="2018-08" db="EMBL/GenBank/DDBJ databases">
        <title>Draft genome of Streptococcus sp. nov. Z1.</title>
        <authorList>
            <person name="Tian Z."/>
        </authorList>
    </citation>
    <scope>NUCLEOTIDE SEQUENCE [LARGE SCALE GENOMIC DNA]</scope>
    <source>
        <strain evidence="3">Z1(2018)</strain>
    </source>
</reference>
<dbReference type="EMBL" id="QVQZ01000086">
    <property type="protein sequence ID" value="RFU52132.1"/>
    <property type="molecule type" value="Genomic_DNA"/>
</dbReference>
<protein>
    <submittedName>
        <fullName evidence="2">Uncharacterized protein</fullName>
    </submittedName>
</protein>
<evidence type="ECO:0000313" key="3">
    <source>
        <dbReference type="Proteomes" id="UP000262901"/>
    </source>
</evidence>
<name>A0A372KIL7_9STRE</name>
<feature type="coiled-coil region" evidence="1">
    <location>
        <begin position="14"/>
        <end position="50"/>
    </location>
</feature>
<proteinExistence type="predicted"/>
<feature type="non-terminal residue" evidence="2">
    <location>
        <position position="1"/>
    </location>
</feature>
<gene>
    <name evidence="2" type="ORF">DDV23_11310</name>
</gene>
<sequence>ELRSQLKTATGSKRISLREELLRVVAQKARLQAELKVQAVKDEIAQAKENLQADITSTHQAMYAMAKELSESEVADLLSPYTMENLWDSQAEAKNLAEADAYQNRLMAFADKLDAAADNLIAADQEGAALFSAGSQ</sequence>
<comment type="caution">
    <text evidence="2">The sequence shown here is derived from an EMBL/GenBank/DDBJ whole genome shotgun (WGS) entry which is preliminary data.</text>
</comment>
<evidence type="ECO:0000256" key="1">
    <source>
        <dbReference type="SAM" id="Coils"/>
    </source>
</evidence>
<organism evidence="2 3">
    <name type="scientific">Streptococcus chenjunshii</name>
    <dbReference type="NCBI Taxonomy" id="2173853"/>
    <lineage>
        <taxon>Bacteria</taxon>
        <taxon>Bacillati</taxon>
        <taxon>Bacillota</taxon>
        <taxon>Bacilli</taxon>
        <taxon>Lactobacillales</taxon>
        <taxon>Streptococcaceae</taxon>
        <taxon>Streptococcus</taxon>
    </lineage>
</organism>
<keyword evidence="1" id="KW-0175">Coiled coil</keyword>
<dbReference type="Proteomes" id="UP000262901">
    <property type="component" value="Unassembled WGS sequence"/>
</dbReference>